<evidence type="ECO:0008006" key="3">
    <source>
        <dbReference type="Google" id="ProtNLM"/>
    </source>
</evidence>
<dbReference type="Proteomes" id="UP000034883">
    <property type="component" value="Chromosome"/>
</dbReference>
<reference evidence="1 2" key="1">
    <citation type="submission" date="2015-03" db="EMBL/GenBank/DDBJ databases">
        <title>Genome assembly of Sandaracinus amylolyticus DSM 53668.</title>
        <authorList>
            <person name="Sharma G."/>
            <person name="Subramanian S."/>
        </authorList>
    </citation>
    <scope>NUCLEOTIDE SEQUENCE [LARGE SCALE GENOMIC DNA]</scope>
    <source>
        <strain evidence="1 2">DSM 53668</strain>
    </source>
</reference>
<sequence>MRSTSALVISWLVLLGGLLATGCSTSRERVPEGGFVDAGPAHCARVATFRDGDACDFDEPCVVDDGCCATTWTCEASSLVSATRCGLPGCYNTCEDALESAEQGDPCEGAFFCSQFDDRLCCSHSVECVGGRVQVEDECPPGCATAD</sequence>
<protein>
    <recommendedName>
        <fullName evidence="3">Lipoprotein</fullName>
    </recommendedName>
</protein>
<dbReference type="EMBL" id="CP011125">
    <property type="protein sequence ID" value="AKF11690.1"/>
    <property type="molecule type" value="Genomic_DNA"/>
</dbReference>
<dbReference type="RefSeq" id="WP_053238531.1">
    <property type="nucleotide sequence ID" value="NZ_CP011125.1"/>
</dbReference>
<keyword evidence="2" id="KW-1185">Reference proteome</keyword>
<gene>
    <name evidence="1" type="ORF">DB32_008839</name>
</gene>
<name>A0A0F6WAS2_9BACT</name>
<accession>A0A0F6WAS2</accession>
<proteinExistence type="predicted"/>
<evidence type="ECO:0000313" key="1">
    <source>
        <dbReference type="EMBL" id="AKF11690.1"/>
    </source>
</evidence>
<dbReference type="PROSITE" id="PS51257">
    <property type="entry name" value="PROKAR_LIPOPROTEIN"/>
    <property type="match status" value="1"/>
</dbReference>
<organism evidence="1 2">
    <name type="scientific">Sandaracinus amylolyticus</name>
    <dbReference type="NCBI Taxonomy" id="927083"/>
    <lineage>
        <taxon>Bacteria</taxon>
        <taxon>Pseudomonadati</taxon>
        <taxon>Myxococcota</taxon>
        <taxon>Polyangia</taxon>
        <taxon>Polyangiales</taxon>
        <taxon>Sandaracinaceae</taxon>
        <taxon>Sandaracinus</taxon>
    </lineage>
</organism>
<evidence type="ECO:0000313" key="2">
    <source>
        <dbReference type="Proteomes" id="UP000034883"/>
    </source>
</evidence>
<dbReference type="AlphaFoldDB" id="A0A0F6WAS2"/>
<dbReference type="KEGG" id="samy:DB32_008839"/>